<sequence length="382" mass="43684">MMNVKRIKIATSRRRLCALLAGAVIGIILYAIVDWLFVSPLCFKRIRDLTLVRCGVQRFDGNVIAKLSATEGIYMEEMPEERPQISFLLRPTAVEELVENLHLARWNMVYLVKSAVYNWDRRDAIRQTWGSEKVVNSAIFQVVFILGKSVNGTLAEQIQLESEEYGDILLCNETDSAQFLPEKVVAGMQWASEVLPENWLYASIDDDFVVNPSTLAGYLDYLISTRTTVSGEICFGDLPMACVYNYQSADPPSREEDSKWYMPFENYPGDYWPVYCRGGMYTTSSKMVKDLFEKSRSTAHLYLDDVWITGFMRRKLNKGDYNIVPAPLSVMTERSAHRDHALETQLVKHLWGNINTIEVNVTNRMLEIWKTYSLNGRAPTCG</sequence>
<evidence type="ECO:0000256" key="7">
    <source>
        <dbReference type="ARBA" id="ARBA00022989"/>
    </source>
</evidence>
<proteinExistence type="inferred from homology"/>
<organism evidence="11 12">
    <name type="scientific">Clavelina lepadiformis</name>
    <name type="common">Light-bulb sea squirt</name>
    <name type="synonym">Ascidia lepadiformis</name>
    <dbReference type="NCBI Taxonomy" id="159417"/>
    <lineage>
        <taxon>Eukaryota</taxon>
        <taxon>Metazoa</taxon>
        <taxon>Chordata</taxon>
        <taxon>Tunicata</taxon>
        <taxon>Ascidiacea</taxon>
        <taxon>Aplousobranchia</taxon>
        <taxon>Clavelinidae</taxon>
        <taxon>Clavelina</taxon>
    </lineage>
</organism>
<name>A0ABP0GB83_CLALP</name>
<dbReference type="EC" id="2.4.1.-" evidence="10"/>
<keyword evidence="4" id="KW-0808">Transferase</keyword>
<evidence type="ECO:0000313" key="11">
    <source>
        <dbReference type="EMBL" id="CAK8689046.1"/>
    </source>
</evidence>
<reference evidence="11 12" key="1">
    <citation type="submission" date="2024-02" db="EMBL/GenBank/DDBJ databases">
        <authorList>
            <person name="Daric V."/>
            <person name="Darras S."/>
        </authorList>
    </citation>
    <scope>NUCLEOTIDE SEQUENCE [LARGE SCALE GENOMIC DNA]</scope>
</reference>
<evidence type="ECO:0000256" key="6">
    <source>
        <dbReference type="ARBA" id="ARBA00022968"/>
    </source>
</evidence>
<evidence type="ECO:0000256" key="1">
    <source>
        <dbReference type="ARBA" id="ARBA00004323"/>
    </source>
</evidence>
<keyword evidence="12" id="KW-1185">Reference proteome</keyword>
<protein>
    <recommendedName>
        <fullName evidence="10">Hexosyltransferase</fullName>
        <ecNumber evidence="10">2.4.1.-</ecNumber>
    </recommendedName>
</protein>
<dbReference type="EMBL" id="CAWYQH010000108">
    <property type="protein sequence ID" value="CAK8689046.1"/>
    <property type="molecule type" value="Genomic_DNA"/>
</dbReference>
<evidence type="ECO:0000256" key="3">
    <source>
        <dbReference type="ARBA" id="ARBA00022676"/>
    </source>
</evidence>
<keyword evidence="7" id="KW-1133">Transmembrane helix</keyword>
<dbReference type="PANTHER" id="PTHR11214">
    <property type="entry name" value="BETA-1,3-N-ACETYLGLUCOSAMINYLTRANSFERASE"/>
    <property type="match status" value="1"/>
</dbReference>
<keyword evidence="5" id="KW-0812">Transmembrane</keyword>
<evidence type="ECO:0000313" key="12">
    <source>
        <dbReference type="Proteomes" id="UP001642483"/>
    </source>
</evidence>
<evidence type="ECO:0000256" key="4">
    <source>
        <dbReference type="ARBA" id="ARBA00022679"/>
    </source>
</evidence>
<evidence type="ECO:0000256" key="5">
    <source>
        <dbReference type="ARBA" id="ARBA00022692"/>
    </source>
</evidence>
<accession>A0ABP0GB83</accession>
<keyword evidence="6" id="KW-0735">Signal-anchor</keyword>
<dbReference type="Pfam" id="PF01762">
    <property type="entry name" value="Galactosyl_T"/>
    <property type="match status" value="1"/>
</dbReference>
<evidence type="ECO:0000256" key="2">
    <source>
        <dbReference type="ARBA" id="ARBA00008661"/>
    </source>
</evidence>
<dbReference type="PANTHER" id="PTHR11214:SF283">
    <property type="entry name" value="N-ACETYLLACTOSAMINIDE BETA-1,3-N-ACETYLGLUCOSAMINYLTRANSFERASE 4-LIKE"/>
    <property type="match status" value="1"/>
</dbReference>
<evidence type="ECO:0000256" key="8">
    <source>
        <dbReference type="ARBA" id="ARBA00023034"/>
    </source>
</evidence>
<dbReference type="Gene3D" id="3.90.550.50">
    <property type="match status" value="1"/>
</dbReference>
<gene>
    <name evidence="11" type="ORF">CVLEPA_LOCUS21034</name>
</gene>
<comment type="subcellular location">
    <subcellularLocation>
        <location evidence="1 10">Golgi apparatus membrane</location>
        <topology evidence="1 10">Single-pass type II membrane protein</topology>
    </subcellularLocation>
</comment>
<keyword evidence="9" id="KW-0472">Membrane</keyword>
<dbReference type="InterPro" id="IPR002659">
    <property type="entry name" value="Glyco_trans_31"/>
</dbReference>
<comment type="caution">
    <text evidence="11">The sequence shown here is derived from an EMBL/GenBank/DDBJ whole genome shotgun (WGS) entry which is preliminary data.</text>
</comment>
<keyword evidence="8 10" id="KW-0333">Golgi apparatus</keyword>
<comment type="similarity">
    <text evidence="2 10">Belongs to the glycosyltransferase 31 family.</text>
</comment>
<evidence type="ECO:0000256" key="10">
    <source>
        <dbReference type="RuleBase" id="RU363063"/>
    </source>
</evidence>
<dbReference type="Proteomes" id="UP001642483">
    <property type="component" value="Unassembled WGS sequence"/>
</dbReference>
<keyword evidence="3 10" id="KW-0328">Glycosyltransferase</keyword>
<evidence type="ECO:0000256" key="9">
    <source>
        <dbReference type="ARBA" id="ARBA00023136"/>
    </source>
</evidence>